<protein>
    <recommendedName>
        <fullName evidence="7">Rhodopsin domain-containing protein</fullName>
    </recommendedName>
</protein>
<reference evidence="8 9" key="1">
    <citation type="journal article" date="2018" name="Nat. Ecol. Evol.">
        <title>Pezizomycetes genomes reveal the molecular basis of ectomycorrhizal truffle lifestyle.</title>
        <authorList>
            <person name="Murat C."/>
            <person name="Payen T."/>
            <person name="Noel B."/>
            <person name="Kuo A."/>
            <person name="Morin E."/>
            <person name="Chen J."/>
            <person name="Kohler A."/>
            <person name="Krizsan K."/>
            <person name="Balestrini R."/>
            <person name="Da Silva C."/>
            <person name="Montanini B."/>
            <person name="Hainaut M."/>
            <person name="Levati E."/>
            <person name="Barry K.W."/>
            <person name="Belfiori B."/>
            <person name="Cichocki N."/>
            <person name="Clum A."/>
            <person name="Dockter R.B."/>
            <person name="Fauchery L."/>
            <person name="Guy J."/>
            <person name="Iotti M."/>
            <person name="Le Tacon F."/>
            <person name="Lindquist E.A."/>
            <person name="Lipzen A."/>
            <person name="Malagnac F."/>
            <person name="Mello A."/>
            <person name="Molinier V."/>
            <person name="Miyauchi S."/>
            <person name="Poulain J."/>
            <person name="Riccioni C."/>
            <person name="Rubini A."/>
            <person name="Sitrit Y."/>
            <person name="Splivallo R."/>
            <person name="Traeger S."/>
            <person name="Wang M."/>
            <person name="Zifcakova L."/>
            <person name="Wipf D."/>
            <person name="Zambonelli A."/>
            <person name="Paolocci F."/>
            <person name="Nowrousian M."/>
            <person name="Ottonello S."/>
            <person name="Baldrian P."/>
            <person name="Spatafora J.W."/>
            <person name="Henrissat B."/>
            <person name="Nagy L.G."/>
            <person name="Aury J.M."/>
            <person name="Wincker P."/>
            <person name="Grigoriev I.V."/>
            <person name="Bonfante P."/>
            <person name="Martin F.M."/>
        </authorList>
    </citation>
    <scope>NUCLEOTIDE SEQUENCE [LARGE SCALE GENOMIC DNA]</scope>
    <source>
        <strain evidence="8 9">CCBAS932</strain>
    </source>
</reference>
<feature type="transmembrane region" description="Helical" evidence="6">
    <location>
        <begin position="156"/>
        <end position="184"/>
    </location>
</feature>
<feature type="transmembrane region" description="Helical" evidence="6">
    <location>
        <begin position="41"/>
        <end position="60"/>
    </location>
</feature>
<dbReference type="Proteomes" id="UP000277580">
    <property type="component" value="Unassembled WGS sequence"/>
</dbReference>
<evidence type="ECO:0000256" key="4">
    <source>
        <dbReference type="ARBA" id="ARBA00023136"/>
    </source>
</evidence>
<feature type="transmembrane region" description="Helical" evidence="6">
    <location>
        <begin position="239"/>
        <end position="263"/>
    </location>
</feature>
<gene>
    <name evidence="8" type="ORF">P167DRAFT_604126</name>
</gene>
<evidence type="ECO:0000256" key="3">
    <source>
        <dbReference type="ARBA" id="ARBA00022989"/>
    </source>
</evidence>
<organism evidence="8 9">
    <name type="scientific">Morchella conica CCBAS932</name>
    <dbReference type="NCBI Taxonomy" id="1392247"/>
    <lineage>
        <taxon>Eukaryota</taxon>
        <taxon>Fungi</taxon>
        <taxon>Dikarya</taxon>
        <taxon>Ascomycota</taxon>
        <taxon>Pezizomycotina</taxon>
        <taxon>Pezizomycetes</taxon>
        <taxon>Pezizales</taxon>
        <taxon>Morchellaceae</taxon>
        <taxon>Morchella</taxon>
    </lineage>
</organism>
<proteinExistence type="inferred from homology"/>
<dbReference type="STRING" id="1392247.A0A3N4KUS3"/>
<evidence type="ECO:0000256" key="5">
    <source>
        <dbReference type="ARBA" id="ARBA00038359"/>
    </source>
</evidence>
<evidence type="ECO:0000313" key="8">
    <source>
        <dbReference type="EMBL" id="RPB14267.1"/>
    </source>
</evidence>
<dbReference type="GO" id="GO:0016020">
    <property type="term" value="C:membrane"/>
    <property type="evidence" value="ECO:0007669"/>
    <property type="project" value="UniProtKB-SubCell"/>
</dbReference>
<evidence type="ECO:0000259" key="7">
    <source>
        <dbReference type="Pfam" id="PF20684"/>
    </source>
</evidence>
<evidence type="ECO:0000256" key="6">
    <source>
        <dbReference type="SAM" id="Phobius"/>
    </source>
</evidence>
<feature type="transmembrane region" description="Helical" evidence="6">
    <location>
        <begin position="123"/>
        <end position="144"/>
    </location>
</feature>
<dbReference type="InterPro" id="IPR049326">
    <property type="entry name" value="Rhodopsin_dom_fungi"/>
</dbReference>
<dbReference type="InParanoid" id="A0A3N4KUS3"/>
<keyword evidence="9" id="KW-1185">Reference proteome</keyword>
<evidence type="ECO:0000256" key="2">
    <source>
        <dbReference type="ARBA" id="ARBA00022692"/>
    </source>
</evidence>
<dbReference type="Pfam" id="PF20684">
    <property type="entry name" value="Fung_rhodopsin"/>
    <property type="match status" value="1"/>
</dbReference>
<comment type="similarity">
    <text evidence="5">Belongs to the SAT4 family.</text>
</comment>
<feature type="transmembrane region" description="Helical" evidence="6">
    <location>
        <begin position="81"/>
        <end position="103"/>
    </location>
</feature>
<dbReference type="EMBL" id="ML119118">
    <property type="protein sequence ID" value="RPB14267.1"/>
    <property type="molecule type" value="Genomic_DNA"/>
</dbReference>
<sequence>MILIPREADIPFNLTQTASTSNYINGSFSSSTATDNVVENIGSLLTIPTITLITITFVVVSSRMYSRAVLLGFVGADDYSILAATAAAVGLTVTVCLSVNYGVGKHAWDVPILNFIDITKLAYISQILYLISLGFTKASLNLLLLRLSPTDRIIKLTWTIFAITTAATISMLMASIFQCTPIHYGWERMNPMSTVKGTCVGYALLQYSIQGINIVTDLVLWLLPLRLIMQAQLPKRQKWGLYIVFMLGCLAPVASIARLIMLVQMLVLKPILVDPSWKSGVNISVWSIVEVNIAIICSSIPTIRPLLKKLVPTLLGTIENIRNSKKDRASGYQNWATQTKGDSIPLGSVERVDKTSEGIGNVGVVTVTRTEVGTSFYDNHSVDFPVPGSSHGGGGKKEAS</sequence>
<keyword evidence="4 6" id="KW-0472">Membrane</keyword>
<accession>A0A3N4KUS3</accession>
<keyword evidence="2 6" id="KW-0812">Transmembrane</keyword>
<dbReference type="PANTHER" id="PTHR33048:SF47">
    <property type="entry name" value="INTEGRAL MEMBRANE PROTEIN-RELATED"/>
    <property type="match status" value="1"/>
</dbReference>
<evidence type="ECO:0000313" key="9">
    <source>
        <dbReference type="Proteomes" id="UP000277580"/>
    </source>
</evidence>
<comment type="subcellular location">
    <subcellularLocation>
        <location evidence="1">Membrane</location>
        <topology evidence="1">Multi-pass membrane protein</topology>
    </subcellularLocation>
</comment>
<dbReference type="OrthoDB" id="444631at2759"/>
<name>A0A3N4KUS3_9PEZI</name>
<feature type="transmembrane region" description="Helical" evidence="6">
    <location>
        <begin position="204"/>
        <end position="227"/>
    </location>
</feature>
<dbReference type="PANTHER" id="PTHR33048">
    <property type="entry name" value="PTH11-LIKE INTEGRAL MEMBRANE PROTEIN (AFU_ORTHOLOGUE AFUA_5G11245)"/>
    <property type="match status" value="1"/>
</dbReference>
<evidence type="ECO:0000256" key="1">
    <source>
        <dbReference type="ARBA" id="ARBA00004141"/>
    </source>
</evidence>
<dbReference type="InterPro" id="IPR052337">
    <property type="entry name" value="SAT4-like"/>
</dbReference>
<dbReference type="AlphaFoldDB" id="A0A3N4KUS3"/>
<keyword evidence="3 6" id="KW-1133">Transmembrane helix</keyword>
<feature type="domain" description="Rhodopsin" evidence="7">
    <location>
        <begin position="63"/>
        <end position="309"/>
    </location>
</feature>